<comment type="caution">
    <text evidence="1">The sequence shown here is derived from an EMBL/GenBank/DDBJ whole genome shotgun (WGS) entry which is preliminary data.</text>
</comment>
<dbReference type="Proteomes" id="UP001165205">
    <property type="component" value="Unassembled WGS sequence"/>
</dbReference>
<sequence>MAALTDLVELRKAWINAKPVWDAMAFINIANIEGNCDDHTKPVEPLGIKVHIMPKGRLREAPQISSAALRQYNSTSV</sequence>
<evidence type="ECO:0000313" key="1">
    <source>
        <dbReference type="EMBL" id="GMG30788.1"/>
    </source>
</evidence>
<proteinExistence type="predicted"/>
<organism evidence="1 2">
    <name type="scientific">Aspergillus oryzae</name>
    <name type="common">Yellow koji mold</name>
    <dbReference type="NCBI Taxonomy" id="5062"/>
    <lineage>
        <taxon>Eukaryota</taxon>
        <taxon>Fungi</taxon>
        <taxon>Dikarya</taxon>
        <taxon>Ascomycota</taxon>
        <taxon>Pezizomycotina</taxon>
        <taxon>Eurotiomycetes</taxon>
        <taxon>Eurotiomycetidae</taxon>
        <taxon>Eurotiales</taxon>
        <taxon>Aspergillaceae</taxon>
        <taxon>Aspergillus</taxon>
        <taxon>Aspergillus subgen. Circumdati</taxon>
    </lineage>
</organism>
<gene>
    <name evidence="1" type="ORF">Aory04_000679300</name>
</gene>
<dbReference type="EMBL" id="BSYA01000075">
    <property type="protein sequence ID" value="GMG30788.1"/>
    <property type="molecule type" value="Genomic_DNA"/>
</dbReference>
<name>A0AAN5BXM0_ASPOZ</name>
<accession>A0AAN5BXM0</accession>
<reference evidence="1" key="1">
    <citation type="submission" date="2023-04" db="EMBL/GenBank/DDBJ databases">
        <title>Aspergillus oryzae NBRC 4228.</title>
        <authorList>
            <person name="Ichikawa N."/>
            <person name="Sato H."/>
            <person name="Tonouchi N."/>
        </authorList>
    </citation>
    <scope>NUCLEOTIDE SEQUENCE</scope>
    <source>
        <strain evidence="1">NBRC 4228</strain>
    </source>
</reference>
<protein>
    <submittedName>
        <fullName evidence="1">Unnamed protein product</fullName>
    </submittedName>
</protein>
<evidence type="ECO:0000313" key="2">
    <source>
        <dbReference type="Proteomes" id="UP001165205"/>
    </source>
</evidence>
<dbReference type="AlphaFoldDB" id="A0AAN5BXM0"/>